<dbReference type="Gene3D" id="3.40.630.30">
    <property type="match status" value="1"/>
</dbReference>
<evidence type="ECO:0000259" key="1">
    <source>
        <dbReference type="PROSITE" id="PS51186"/>
    </source>
</evidence>
<dbReference type="InterPro" id="IPR000182">
    <property type="entry name" value="GNAT_dom"/>
</dbReference>
<accession>A0ABT8DYM7</accession>
<protein>
    <submittedName>
        <fullName evidence="2">N-acetyltransferase</fullName>
        <ecNumber evidence="2">2.3.1.-</ecNumber>
    </submittedName>
</protein>
<dbReference type="EC" id="2.3.1.-" evidence="2"/>
<dbReference type="PANTHER" id="PTHR43617:SF2">
    <property type="entry name" value="UPF0039 PROTEIN SLL0451"/>
    <property type="match status" value="1"/>
</dbReference>
<dbReference type="Pfam" id="PF13508">
    <property type="entry name" value="Acetyltransf_7"/>
    <property type="match status" value="1"/>
</dbReference>
<name>A0ABT8DYM7_9BURK</name>
<keyword evidence="3" id="KW-1185">Reference proteome</keyword>
<dbReference type="GO" id="GO:0016746">
    <property type="term" value="F:acyltransferase activity"/>
    <property type="evidence" value="ECO:0007669"/>
    <property type="project" value="UniProtKB-KW"/>
</dbReference>
<keyword evidence="2" id="KW-0808">Transferase</keyword>
<dbReference type="SUPFAM" id="SSF55729">
    <property type="entry name" value="Acyl-CoA N-acyltransferases (Nat)"/>
    <property type="match status" value="1"/>
</dbReference>
<feature type="domain" description="N-acetyltransferase" evidence="1">
    <location>
        <begin position="6"/>
        <end position="158"/>
    </location>
</feature>
<dbReference type="EMBL" id="JAUHHC010000005">
    <property type="protein sequence ID" value="MDN3922679.1"/>
    <property type="molecule type" value="Genomic_DNA"/>
</dbReference>
<dbReference type="InterPro" id="IPR016181">
    <property type="entry name" value="Acyl_CoA_acyltransferase"/>
</dbReference>
<sequence>MPPSDLSIRAEAPADAAPIAALTRAAFAGQPYSSQTEAFIVDALRRAGALSLSLVAEDKDGGIVGHIAFSPVTISDGTPHWYGLGPLSVAPALQRRGIGQALVRRGLARLRTLGAAGCVLLGDPAYYGRFGFRQEPGLRLPGVPGEYFQALLTDGPLPGGTVAYHPGFQARG</sequence>
<dbReference type="CDD" id="cd04301">
    <property type="entry name" value="NAT_SF"/>
    <property type="match status" value="1"/>
</dbReference>
<reference evidence="2 3" key="1">
    <citation type="submission" date="2023-06" db="EMBL/GenBank/DDBJ databases">
        <title>Pelomonas sp. PFR6 16S ribosomal RNA gene Genome sequencing and assembly.</title>
        <authorList>
            <person name="Woo H."/>
        </authorList>
    </citation>
    <scope>NUCLEOTIDE SEQUENCE [LARGE SCALE GENOMIC DNA]</scope>
    <source>
        <strain evidence="2 3">PFR6</strain>
    </source>
</reference>
<proteinExistence type="predicted"/>
<organism evidence="2 3">
    <name type="scientific">Roseateles violae</name>
    <dbReference type="NCBI Taxonomy" id="3058042"/>
    <lineage>
        <taxon>Bacteria</taxon>
        <taxon>Pseudomonadati</taxon>
        <taxon>Pseudomonadota</taxon>
        <taxon>Betaproteobacteria</taxon>
        <taxon>Burkholderiales</taxon>
        <taxon>Sphaerotilaceae</taxon>
        <taxon>Roseateles</taxon>
    </lineage>
</organism>
<dbReference type="PROSITE" id="PS51186">
    <property type="entry name" value="GNAT"/>
    <property type="match status" value="1"/>
</dbReference>
<evidence type="ECO:0000313" key="3">
    <source>
        <dbReference type="Proteomes" id="UP001228044"/>
    </source>
</evidence>
<dbReference type="Proteomes" id="UP001228044">
    <property type="component" value="Unassembled WGS sequence"/>
</dbReference>
<keyword evidence="2" id="KW-0012">Acyltransferase</keyword>
<gene>
    <name evidence="2" type="ORF">QWJ38_20495</name>
</gene>
<evidence type="ECO:0000313" key="2">
    <source>
        <dbReference type="EMBL" id="MDN3922679.1"/>
    </source>
</evidence>
<dbReference type="RefSeq" id="WP_290360971.1">
    <property type="nucleotide sequence ID" value="NZ_JAUHHC010000005.1"/>
</dbReference>
<dbReference type="PANTHER" id="PTHR43617">
    <property type="entry name" value="L-AMINO ACID N-ACETYLTRANSFERASE"/>
    <property type="match status" value="1"/>
</dbReference>
<comment type="caution">
    <text evidence="2">The sequence shown here is derived from an EMBL/GenBank/DDBJ whole genome shotgun (WGS) entry which is preliminary data.</text>
</comment>
<dbReference type="InterPro" id="IPR050276">
    <property type="entry name" value="MshD_Acetyltransferase"/>
</dbReference>